<protein>
    <submittedName>
        <fullName evidence="1">Uncaracterized surface protein containing fasciclin (FAS1) repeats</fullName>
    </submittedName>
</protein>
<dbReference type="Pfam" id="PF02469">
    <property type="entry name" value="Fasciclin"/>
    <property type="match status" value="1"/>
</dbReference>
<name>A0A1G6KWA6_9ACTN</name>
<dbReference type="InterPro" id="IPR000782">
    <property type="entry name" value="FAS1_domain"/>
</dbReference>
<organism evidence="1 2">
    <name type="scientific">Nocardioides lianchengensis</name>
    <dbReference type="NCBI Taxonomy" id="1045774"/>
    <lineage>
        <taxon>Bacteria</taxon>
        <taxon>Bacillati</taxon>
        <taxon>Actinomycetota</taxon>
        <taxon>Actinomycetes</taxon>
        <taxon>Propionibacteriales</taxon>
        <taxon>Nocardioidaceae</taxon>
        <taxon>Nocardioides</taxon>
    </lineage>
</organism>
<dbReference type="OrthoDB" id="3370067at2"/>
<accession>A0A1G6KWA6</accession>
<evidence type="ECO:0000313" key="1">
    <source>
        <dbReference type="EMBL" id="SDC34755.1"/>
    </source>
</evidence>
<dbReference type="SMART" id="SM00554">
    <property type="entry name" value="FAS1"/>
    <property type="match status" value="1"/>
</dbReference>
<dbReference type="EMBL" id="FMZM01000002">
    <property type="protein sequence ID" value="SDC34755.1"/>
    <property type="molecule type" value="Genomic_DNA"/>
</dbReference>
<dbReference type="AlphaFoldDB" id="A0A1G6KWA6"/>
<evidence type="ECO:0000313" key="2">
    <source>
        <dbReference type="Proteomes" id="UP000199034"/>
    </source>
</evidence>
<sequence length="212" mass="22705">MKTRITTGLAALATAALTLTAVAPAQASEPAERKAGNRSLAKVLAADGNRLDRNWQDFDILEKGVLTVLKAKPESPVALLTQGRKRATVFLPTDAAFRALVTDLTGKKPRTERATVRALLKVADVDTLETVLLYHVVAGRTLTSPKVVASAGKRLTTAQGGKVGIRVRGKKVIVSDLDKNDRNARVVVVDINRGNKQVGHAVNRVLRPIDLP</sequence>
<proteinExistence type="predicted"/>
<keyword evidence="2" id="KW-1185">Reference proteome</keyword>
<reference evidence="1 2" key="1">
    <citation type="submission" date="2016-10" db="EMBL/GenBank/DDBJ databases">
        <authorList>
            <person name="de Groot N.N."/>
        </authorList>
    </citation>
    <scope>NUCLEOTIDE SEQUENCE [LARGE SCALE GENOMIC DNA]</scope>
    <source>
        <strain evidence="1 2">CGMCC 4.6858</strain>
    </source>
</reference>
<dbReference type="RefSeq" id="WP_090850903.1">
    <property type="nucleotide sequence ID" value="NZ_FMZM01000002.1"/>
</dbReference>
<dbReference type="InterPro" id="IPR036378">
    <property type="entry name" value="FAS1_dom_sf"/>
</dbReference>
<dbReference type="Proteomes" id="UP000199034">
    <property type="component" value="Unassembled WGS sequence"/>
</dbReference>
<dbReference type="STRING" id="1045774.SAMN05421872_10210"/>
<gene>
    <name evidence="1" type="ORF">SAMN05421872_10210</name>
</gene>
<dbReference type="PROSITE" id="PS50213">
    <property type="entry name" value="FAS1"/>
    <property type="match status" value="1"/>
</dbReference>
<dbReference type="Gene3D" id="2.30.180.10">
    <property type="entry name" value="FAS1 domain"/>
    <property type="match status" value="1"/>
</dbReference>
<dbReference type="SUPFAM" id="SSF82153">
    <property type="entry name" value="FAS1 domain"/>
    <property type="match status" value="1"/>
</dbReference>